<dbReference type="EMBL" id="JACHGT010000005">
    <property type="protein sequence ID" value="MBB6034650.1"/>
    <property type="molecule type" value="Genomic_DNA"/>
</dbReference>
<dbReference type="AlphaFoldDB" id="A0A841FRR5"/>
<comment type="caution">
    <text evidence="2">The sequence shown here is derived from an EMBL/GenBank/DDBJ whole genome shotgun (WGS) entry which is preliminary data.</text>
</comment>
<reference evidence="2 3" key="1">
    <citation type="submission" date="2020-08" db="EMBL/GenBank/DDBJ databases">
        <title>Genomic Encyclopedia of Type Strains, Phase IV (KMG-IV): sequencing the most valuable type-strain genomes for metagenomic binning, comparative biology and taxonomic classification.</title>
        <authorList>
            <person name="Goeker M."/>
        </authorList>
    </citation>
    <scope>NUCLEOTIDE SEQUENCE [LARGE SCALE GENOMIC DNA]</scope>
    <source>
        <strain evidence="2 3">YIM 65646</strain>
    </source>
</reference>
<keyword evidence="3" id="KW-1185">Reference proteome</keyword>
<evidence type="ECO:0000313" key="3">
    <source>
        <dbReference type="Proteomes" id="UP000548476"/>
    </source>
</evidence>
<proteinExistence type="predicted"/>
<keyword evidence="1" id="KW-1133">Transmembrane helix</keyword>
<accession>A0A841FRR5</accession>
<evidence type="ECO:0000313" key="2">
    <source>
        <dbReference type="EMBL" id="MBB6034650.1"/>
    </source>
</evidence>
<sequence>MPADPRRVLTMSELVSAEADRMLRQAVALTEMPAAAPDPVLSAELDAHSARCQSVARQLDRLAEVLEEHSRAIEEPAYRRHLPELAAVAGIGAVLGAGAFALHRSRRKSRGSR</sequence>
<keyword evidence="1" id="KW-0812">Transmembrane</keyword>
<dbReference type="RefSeq" id="WP_184787529.1">
    <property type="nucleotide sequence ID" value="NZ_BONT01000068.1"/>
</dbReference>
<feature type="transmembrane region" description="Helical" evidence="1">
    <location>
        <begin position="85"/>
        <end position="103"/>
    </location>
</feature>
<evidence type="ECO:0000256" key="1">
    <source>
        <dbReference type="SAM" id="Phobius"/>
    </source>
</evidence>
<gene>
    <name evidence="2" type="ORF">HNR73_002504</name>
</gene>
<organism evidence="2 3">
    <name type="scientific">Phytomonospora endophytica</name>
    <dbReference type="NCBI Taxonomy" id="714109"/>
    <lineage>
        <taxon>Bacteria</taxon>
        <taxon>Bacillati</taxon>
        <taxon>Actinomycetota</taxon>
        <taxon>Actinomycetes</taxon>
        <taxon>Micromonosporales</taxon>
        <taxon>Micromonosporaceae</taxon>
        <taxon>Phytomonospora</taxon>
    </lineage>
</organism>
<dbReference type="Proteomes" id="UP000548476">
    <property type="component" value="Unassembled WGS sequence"/>
</dbReference>
<keyword evidence="1" id="KW-0472">Membrane</keyword>
<name>A0A841FRR5_9ACTN</name>
<protein>
    <submittedName>
        <fullName evidence="2">Uncharacterized protein</fullName>
    </submittedName>
</protein>